<organism evidence="1 2">
    <name type="scientific">Leptospira weilii str. 2006001853</name>
    <dbReference type="NCBI Taxonomy" id="1001589"/>
    <lineage>
        <taxon>Bacteria</taxon>
        <taxon>Pseudomonadati</taxon>
        <taxon>Spirochaetota</taxon>
        <taxon>Spirochaetia</taxon>
        <taxon>Leptospirales</taxon>
        <taxon>Leptospiraceae</taxon>
        <taxon>Leptospira</taxon>
    </lineage>
</organism>
<evidence type="ECO:0000313" key="1">
    <source>
        <dbReference type="EMBL" id="EKR64848.1"/>
    </source>
</evidence>
<gene>
    <name evidence="1" type="ORF">LEP1GSC036_0512</name>
</gene>
<proteinExistence type="predicted"/>
<dbReference type="EMBL" id="AFLV02000034">
    <property type="protein sequence ID" value="EKR64848.1"/>
    <property type="molecule type" value="Genomic_DNA"/>
</dbReference>
<dbReference type="AlphaFoldDB" id="A0A828Z4M4"/>
<name>A0A828Z4M4_9LEPT</name>
<protein>
    <submittedName>
        <fullName evidence="1">Uncharacterized protein</fullName>
    </submittedName>
</protein>
<evidence type="ECO:0000313" key="2">
    <source>
        <dbReference type="Proteomes" id="UP000001338"/>
    </source>
</evidence>
<comment type="caution">
    <text evidence="1">The sequence shown here is derived from an EMBL/GenBank/DDBJ whole genome shotgun (WGS) entry which is preliminary data.</text>
</comment>
<accession>A0A828Z4M4</accession>
<sequence>MKVSLFLLQSSATRFFQGIRFRTHTSSIFRTFFFFGKSSKSLSFPGFFPGFLKYKQDPSR</sequence>
<reference evidence="1 2" key="1">
    <citation type="submission" date="2012-10" db="EMBL/GenBank/DDBJ databases">
        <authorList>
            <person name="Harkins D.M."/>
            <person name="Durkin A.S."/>
            <person name="Brinkac L.M."/>
            <person name="Haft D.H."/>
            <person name="Selengut J.D."/>
            <person name="Sanka R."/>
            <person name="DePew J."/>
            <person name="Purushe J."/>
            <person name="Whelen A.C."/>
            <person name="Vinetz J.M."/>
            <person name="Sutton G.G."/>
            <person name="Nierman W.C."/>
            <person name="Fouts D.E."/>
        </authorList>
    </citation>
    <scope>NUCLEOTIDE SEQUENCE [LARGE SCALE GENOMIC DNA]</scope>
    <source>
        <strain evidence="1 2">2006001853</strain>
    </source>
</reference>
<dbReference type="Proteomes" id="UP000001338">
    <property type="component" value="Unassembled WGS sequence"/>
</dbReference>